<dbReference type="EMBL" id="JH767245">
    <property type="protein sequence ID" value="EQC26027.1"/>
    <property type="molecule type" value="Genomic_DNA"/>
</dbReference>
<organism evidence="1 2">
    <name type="scientific">Saprolegnia diclina (strain VS20)</name>
    <dbReference type="NCBI Taxonomy" id="1156394"/>
    <lineage>
        <taxon>Eukaryota</taxon>
        <taxon>Sar</taxon>
        <taxon>Stramenopiles</taxon>
        <taxon>Oomycota</taxon>
        <taxon>Saprolegniomycetes</taxon>
        <taxon>Saprolegniales</taxon>
        <taxon>Saprolegniaceae</taxon>
        <taxon>Saprolegnia</taxon>
    </lineage>
</organism>
<dbReference type="STRING" id="1156394.T0R964"/>
<proteinExistence type="predicted"/>
<name>T0R964_SAPDV</name>
<dbReference type="InParanoid" id="T0R964"/>
<accession>T0R964</accession>
<dbReference type="OMA" id="MAIHVVP"/>
<evidence type="ECO:0000313" key="1">
    <source>
        <dbReference type="EMBL" id="EQC26027.1"/>
    </source>
</evidence>
<dbReference type="Proteomes" id="UP000030762">
    <property type="component" value="Unassembled WGS sequence"/>
</dbReference>
<evidence type="ECO:0000313" key="2">
    <source>
        <dbReference type="Proteomes" id="UP000030762"/>
    </source>
</evidence>
<dbReference type="OrthoDB" id="76600at2759"/>
<reference evidence="1 2" key="1">
    <citation type="submission" date="2012-04" db="EMBL/GenBank/DDBJ databases">
        <title>The Genome Sequence of Saprolegnia declina VS20.</title>
        <authorList>
            <consortium name="The Broad Institute Genome Sequencing Platform"/>
            <person name="Russ C."/>
            <person name="Nusbaum C."/>
            <person name="Tyler B."/>
            <person name="van West P."/>
            <person name="Dieguez-Uribeondo J."/>
            <person name="de Bruijn I."/>
            <person name="Tripathy S."/>
            <person name="Jiang R."/>
            <person name="Young S.K."/>
            <person name="Zeng Q."/>
            <person name="Gargeya S."/>
            <person name="Fitzgerald M."/>
            <person name="Haas B."/>
            <person name="Abouelleil A."/>
            <person name="Alvarado L."/>
            <person name="Arachchi H.M."/>
            <person name="Berlin A."/>
            <person name="Chapman S.B."/>
            <person name="Goldberg J."/>
            <person name="Griggs A."/>
            <person name="Gujja S."/>
            <person name="Hansen M."/>
            <person name="Howarth C."/>
            <person name="Imamovic A."/>
            <person name="Larimer J."/>
            <person name="McCowen C."/>
            <person name="Montmayeur A."/>
            <person name="Murphy C."/>
            <person name="Neiman D."/>
            <person name="Pearson M."/>
            <person name="Priest M."/>
            <person name="Roberts A."/>
            <person name="Saif S."/>
            <person name="Shea T."/>
            <person name="Sisk P."/>
            <person name="Sykes S."/>
            <person name="Wortman J."/>
            <person name="Nusbaum C."/>
            <person name="Birren B."/>
        </authorList>
    </citation>
    <scope>NUCLEOTIDE SEQUENCE [LARGE SCALE GENOMIC DNA]</scope>
    <source>
        <strain evidence="1 2">VS20</strain>
    </source>
</reference>
<dbReference type="AlphaFoldDB" id="T0R964"/>
<keyword evidence="2" id="KW-1185">Reference proteome</keyword>
<dbReference type="RefSeq" id="XP_008620548.1">
    <property type="nucleotide sequence ID" value="XM_008622326.1"/>
</dbReference>
<dbReference type="VEuPathDB" id="FungiDB:SDRG_16129"/>
<protein>
    <submittedName>
        <fullName evidence="1">Uncharacterized protein</fullName>
    </submittedName>
</protein>
<dbReference type="GeneID" id="19956856"/>
<gene>
    <name evidence="1" type="ORF">SDRG_16129</name>
</gene>
<sequence>MDLGPTPHYVFDRTLDALLQKMMPELEALDAALEAVFYAEHGFSKQESPRRSSSPSTLGMAIHVVPDTEADERDQLPGLHHAQLKLPGHATVADVLKLIRDQTHEEGRIELVCHRAVLSPDAMLTSVKRKLWPESSRMVWRYRKDRKEATDHNS</sequence>